<name>A0A1M4Z4J8_9BACT</name>
<dbReference type="EMBL" id="FQUO01000005">
    <property type="protein sequence ID" value="SHF12971.1"/>
    <property type="molecule type" value="Genomic_DNA"/>
</dbReference>
<gene>
    <name evidence="1" type="ORF">SAMN05444008_10586</name>
</gene>
<dbReference type="SUPFAM" id="SSF51735">
    <property type="entry name" value="NAD(P)-binding Rossmann-fold domains"/>
    <property type="match status" value="1"/>
</dbReference>
<protein>
    <recommendedName>
        <fullName evidence="3">NmrA-like family protein</fullName>
    </recommendedName>
</protein>
<sequence length="141" mass="15569">MIPVFAGNAAETGVIVFPAQEGKASWVLREELAEAAAQVLNTEGHQNKTYPLTNITSVSFSDIAKEMSAVLGKEVEYKSPSVTQFEDIMKEAGVPQVYIGMFTMWATAETQDALELEDETLSSFLGRKPTTVKQFIELIYR</sequence>
<evidence type="ECO:0008006" key="3">
    <source>
        <dbReference type="Google" id="ProtNLM"/>
    </source>
</evidence>
<evidence type="ECO:0000313" key="1">
    <source>
        <dbReference type="EMBL" id="SHF12971.1"/>
    </source>
</evidence>
<accession>A0A1M4Z4J8</accession>
<dbReference type="InterPro" id="IPR036291">
    <property type="entry name" value="NAD(P)-bd_dom_sf"/>
</dbReference>
<dbReference type="InterPro" id="IPR052718">
    <property type="entry name" value="NmrA-type_oxidoreductase"/>
</dbReference>
<organism evidence="1 2">
    <name type="scientific">Cnuella takakiae</name>
    <dbReference type="NCBI Taxonomy" id="1302690"/>
    <lineage>
        <taxon>Bacteria</taxon>
        <taxon>Pseudomonadati</taxon>
        <taxon>Bacteroidota</taxon>
        <taxon>Chitinophagia</taxon>
        <taxon>Chitinophagales</taxon>
        <taxon>Chitinophagaceae</taxon>
        <taxon>Cnuella</taxon>
    </lineage>
</organism>
<dbReference type="Proteomes" id="UP000184368">
    <property type="component" value="Unassembled WGS sequence"/>
</dbReference>
<evidence type="ECO:0000313" key="2">
    <source>
        <dbReference type="Proteomes" id="UP000184368"/>
    </source>
</evidence>
<dbReference type="Gene3D" id="3.90.25.10">
    <property type="entry name" value="UDP-galactose 4-epimerase, domain 1"/>
    <property type="match status" value="1"/>
</dbReference>
<proteinExistence type="predicted"/>
<reference evidence="1 2" key="1">
    <citation type="submission" date="2016-11" db="EMBL/GenBank/DDBJ databases">
        <authorList>
            <person name="Jaros S."/>
            <person name="Januszkiewicz K."/>
            <person name="Wedrychowicz H."/>
        </authorList>
    </citation>
    <scope>NUCLEOTIDE SEQUENCE [LARGE SCALE GENOMIC DNA]</scope>
    <source>
        <strain evidence="1 2">DSM 26897</strain>
    </source>
</reference>
<keyword evidence="2" id="KW-1185">Reference proteome</keyword>
<dbReference type="PANTHER" id="PTHR47129">
    <property type="entry name" value="QUINONE OXIDOREDUCTASE 2"/>
    <property type="match status" value="1"/>
</dbReference>
<dbReference type="AlphaFoldDB" id="A0A1M4Z4J8"/>
<dbReference type="PANTHER" id="PTHR47129:SF1">
    <property type="entry name" value="NMRA-LIKE DOMAIN-CONTAINING PROTEIN"/>
    <property type="match status" value="1"/>
</dbReference>
<dbReference type="Gene3D" id="3.40.50.720">
    <property type="entry name" value="NAD(P)-binding Rossmann-like Domain"/>
    <property type="match status" value="1"/>
</dbReference>